<sequence>MKFIDAIVGKTFCGQQFTRLLFAAVVTTFITNLNFIADKIFATQLFGKTAMAGIEIVLPLLYATAFLEFMIATGTAYLYSFEIGAFNAKRANCLVGQGIIWTLFLSALLAVSLYWAEDLYFSFYPHAETTTAFARLYYEPFLATIAIHPMYILMQMMVYADGGGRYCVFATVIQITVHMIVALFLTIGLDFGMTGIALSVFISEIGAMAVFARWMFSVSQTLKPKFYCSFSDTLKVLKLSYVNASLSLYIAVGNMILVIYFLRDFGQDYFPVLSAVISIFQLAVCLSGVEKATEPLVNIYLGENNFDGVIKIMKPAAIVAALFGGAVIPVMWLFCEPIASIFGIADVAIVAEAKIVIRTVAFAMPFVALLYLFTMYYQINGYFKIAISLSFCKDLLLYTGLPILFSSFIGVRGVWLGMVAVPFGTFLLFAIVLRIRYPETFPMLVFNKDIVSQDEVLNICNVIKLRDWAEGEFQKRGFSSRYVMKVGLLVEEIGMSVVEKNLGTNILAELTLFFDGEPKIILRDNGIHFDMTQDNLSSFRDYFLYSLLTEENIGKNFLETQNYNRHIFRPVLKNKGG</sequence>
<dbReference type="PANTHER" id="PTHR43823:SF3">
    <property type="entry name" value="MULTIDRUG EXPORT PROTEIN MEPA"/>
    <property type="match status" value="1"/>
</dbReference>
<dbReference type="GO" id="GO:0042910">
    <property type="term" value="F:xenobiotic transmembrane transporter activity"/>
    <property type="evidence" value="ECO:0007669"/>
    <property type="project" value="InterPro"/>
</dbReference>
<gene>
    <name evidence="7" type="ordered locus">SELR_pSRC200240</name>
</gene>
<dbReference type="HOGENOM" id="CLU_472417_0_0_9"/>
<keyword evidence="5 6" id="KW-0472">Membrane</keyword>
<evidence type="ECO:0000256" key="1">
    <source>
        <dbReference type="ARBA" id="ARBA00004651"/>
    </source>
</evidence>
<evidence type="ECO:0000313" key="8">
    <source>
        <dbReference type="Proteomes" id="UP000007887"/>
    </source>
</evidence>
<feature type="transmembrane region" description="Helical" evidence="6">
    <location>
        <begin position="91"/>
        <end position="116"/>
    </location>
</feature>
<accession>I0GUX1</accession>
<feature type="transmembrane region" description="Helical" evidence="6">
    <location>
        <begin position="241"/>
        <end position="263"/>
    </location>
</feature>
<dbReference type="InterPro" id="IPR051327">
    <property type="entry name" value="MATE_MepA_subfamily"/>
</dbReference>
<dbReference type="KEGG" id="sri:SELR_pSRC200240"/>
<feature type="transmembrane region" description="Helical" evidence="6">
    <location>
        <begin position="20"/>
        <end position="37"/>
    </location>
</feature>
<geneLocation type="plasmid" evidence="7 8">
    <name>pSRC2</name>
</geneLocation>
<evidence type="ECO:0000256" key="4">
    <source>
        <dbReference type="ARBA" id="ARBA00022989"/>
    </source>
</evidence>
<keyword evidence="2" id="KW-1003">Cell membrane</keyword>
<dbReference type="GO" id="GO:0005886">
    <property type="term" value="C:plasma membrane"/>
    <property type="evidence" value="ECO:0007669"/>
    <property type="project" value="UniProtKB-SubCell"/>
</dbReference>
<dbReference type="AlphaFoldDB" id="I0GUX1"/>
<feature type="transmembrane region" description="Helical" evidence="6">
    <location>
        <begin position="355"/>
        <end position="373"/>
    </location>
</feature>
<dbReference type="GO" id="GO:0015297">
    <property type="term" value="F:antiporter activity"/>
    <property type="evidence" value="ECO:0007669"/>
    <property type="project" value="InterPro"/>
</dbReference>
<dbReference type="OrthoDB" id="305360at2"/>
<evidence type="ECO:0000313" key="7">
    <source>
        <dbReference type="EMBL" id="BAL84558.1"/>
    </source>
</evidence>
<feature type="transmembrane region" description="Helical" evidence="6">
    <location>
        <begin position="166"/>
        <end position="189"/>
    </location>
</feature>
<keyword evidence="4 6" id="KW-1133">Transmembrane helix</keyword>
<dbReference type="RefSeq" id="WP_014430909.1">
    <property type="nucleotide sequence ID" value="NC_017076.1"/>
</dbReference>
<keyword evidence="3 6" id="KW-0812">Transmembrane</keyword>
<keyword evidence="7" id="KW-0614">Plasmid</keyword>
<dbReference type="PATRIC" id="fig|927704.6.peg.3218"/>
<organism evidence="7 8">
    <name type="scientific">Selenomonas ruminantium subsp. lactilytica (strain NBRC 103574 / TAM6421)</name>
    <dbReference type="NCBI Taxonomy" id="927704"/>
    <lineage>
        <taxon>Bacteria</taxon>
        <taxon>Bacillati</taxon>
        <taxon>Bacillota</taxon>
        <taxon>Negativicutes</taxon>
        <taxon>Selenomonadales</taxon>
        <taxon>Selenomonadaceae</taxon>
        <taxon>Selenomonas</taxon>
    </lineage>
</organism>
<evidence type="ECO:0000256" key="2">
    <source>
        <dbReference type="ARBA" id="ARBA00022475"/>
    </source>
</evidence>
<dbReference type="EMBL" id="AP012293">
    <property type="protein sequence ID" value="BAL84558.1"/>
    <property type="molecule type" value="Genomic_DNA"/>
</dbReference>
<comment type="subcellular location">
    <subcellularLocation>
        <location evidence="1">Cell membrane</location>
        <topology evidence="1">Multi-pass membrane protein</topology>
    </subcellularLocation>
</comment>
<protein>
    <submittedName>
        <fullName evidence="7">Putative multi antimicrobial extrusion protein</fullName>
    </submittedName>
</protein>
<feature type="transmembrane region" description="Helical" evidence="6">
    <location>
        <begin position="316"/>
        <end position="335"/>
    </location>
</feature>
<dbReference type="Proteomes" id="UP000007887">
    <property type="component" value="Plasmid pSRC2"/>
</dbReference>
<feature type="transmembrane region" description="Helical" evidence="6">
    <location>
        <begin position="136"/>
        <end position="154"/>
    </location>
</feature>
<reference evidence="7 8" key="1">
    <citation type="submission" date="2011-10" db="EMBL/GenBank/DDBJ databases">
        <title>Whole genome sequence of Selenomonas ruminantium subsp. lactilytica TAM6421.</title>
        <authorList>
            <person name="Oguchi A."/>
            <person name="Ankai A."/>
            <person name="Kaneko J."/>
            <person name="Yamada-Narita S."/>
            <person name="Fukui S."/>
            <person name="Takahashi M."/>
            <person name="Onodera T."/>
            <person name="Kojima S."/>
            <person name="Fushimi T."/>
            <person name="Abe N."/>
            <person name="Kamio Y."/>
            <person name="Yamazaki S."/>
            <person name="Fujita N."/>
        </authorList>
    </citation>
    <scope>NUCLEOTIDE SEQUENCE [LARGE SCALE GENOMIC DNA]</scope>
    <source>
        <strain evidence="8">NBRC 103574 / TAM6421</strain>
        <plasmid evidence="7 8">pSRC2</plasmid>
    </source>
</reference>
<evidence type="ECO:0000256" key="5">
    <source>
        <dbReference type="ARBA" id="ARBA00023136"/>
    </source>
</evidence>
<feature type="transmembrane region" description="Helical" evidence="6">
    <location>
        <begin position="414"/>
        <end position="433"/>
    </location>
</feature>
<evidence type="ECO:0000256" key="6">
    <source>
        <dbReference type="SAM" id="Phobius"/>
    </source>
</evidence>
<evidence type="ECO:0000256" key="3">
    <source>
        <dbReference type="ARBA" id="ARBA00022692"/>
    </source>
</evidence>
<feature type="transmembrane region" description="Helical" evidence="6">
    <location>
        <begin position="195"/>
        <end position="216"/>
    </location>
</feature>
<proteinExistence type="predicted"/>
<feature type="transmembrane region" description="Helical" evidence="6">
    <location>
        <begin position="57"/>
        <end position="79"/>
    </location>
</feature>
<name>I0GUX1_SELRL</name>
<dbReference type="InterPro" id="IPR002528">
    <property type="entry name" value="MATE_fam"/>
</dbReference>
<dbReference type="Pfam" id="PF01554">
    <property type="entry name" value="MatE"/>
    <property type="match status" value="2"/>
</dbReference>
<dbReference type="PANTHER" id="PTHR43823">
    <property type="entry name" value="SPORULATION PROTEIN YKVU"/>
    <property type="match status" value="1"/>
</dbReference>